<dbReference type="PANTHER" id="PTHR16487:SF0">
    <property type="entry name" value="PROTEIN PHOSPHATASE 4 REGULATORY SUBUNIT 2-RELATED"/>
    <property type="match status" value="1"/>
</dbReference>
<protein>
    <recommendedName>
        <fullName evidence="5">Serine/threonine-protein phosphatase 4 regulatory subunit 2</fullName>
    </recommendedName>
</protein>
<dbReference type="PANTHER" id="PTHR16487">
    <property type="entry name" value="PPP4R2-RELATED PROTEIN"/>
    <property type="match status" value="1"/>
</dbReference>
<dbReference type="InterPro" id="IPR015267">
    <property type="entry name" value="PPP4R2"/>
</dbReference>
<evidence type="ECO:0000256" key="2">
    <source>
        <dbReference type="SAM" id="MobiDB-lite"/>
    </source>
</evidence>
<dbReference type="EMBL" id="JBBXMP010000003">
    <property type="protein sequence ID" value="KAL0071473.1"/>
    <property type="molecule type" value="Genomic_DNA"/>
</dbReference>
<dbReference type="Proteomes" id="UP001437256">
    <property type="component" value="Unassembled WGS sequence"/>
</dbReference>
<reference evidence="3 4" key="1">
    <citation type="submission" date="2024-05" db="EMBL/GenBank/DDBJ databases">
        <title>A draft genome resource for the thread blight pathogen Marasmius tenuissimus strain MS-2.</title>
        <authorList>
            <person name="Yulfo-Soto G.E."/>
            <person name="Baruah I.K."/>
            <person name="Amoako-Attah I."/>
            <person name="Bukari Y."/>
            <person name="Meinhardt L.W."/>
            <person name="Bailey B.A."/>
            <person name="Cohen S.P."/>
        </authorList>
    </citation>
    <scope>NUCLEOTIDE SEQUENCE [LARGE SCALE GENOMIC DNA]</scope>
    <source>
        <strain evidence="3 4">MS-2</strain>
    </source>
</reference>
<accession>A0ABR3ACM8</accession>
<comment type="caution">
    <text evidence="3">The sequence shown here is derived from an EMBL/GenBank/DDBJ whole genome shotgun (WGS) entry which is preliminary data.</text>
</comment>
<feature type="region of interest" description="Disordered" evidence="2">
    <location>
        <begin position="324"/>
        <end position="345"/>
    </location>
</feature>
<organism evidence="3 4">
    <name type="scientific">Marasmius tenuissimus</name>
    <dbReference type="NCBI Taxonomy" id="585030"/>
    <lineage>
        <taxon>Eukaryota</taxon>
        <taxon>Fungi</taxon>
        <taxon>Dikarya</taxon>
        <taxon>Basidiomycota</taxon>
        <taxon>Agaricomycotina</taxon>
        <taxon>Agaricomycetes</taxon>
        <taxon>Agaricomycetidae</taxon>
        <taxon>Agaricales</taxon>
        <taxon>Marasmiineae</taxon>
        <taxon>Marasmiaceae</taxon>
        <taxon>Marasmius</taxon>
    </lineage>
</organism>
<comment type="similarity">
    <text evidence="1">Belongs to the PPP4R2 family.</text>
</comment>
<evidence type="ECO:0000256" key="1">
    <source>
        <dbReference type="ARBA" id="ARBA00009207"/>
    </source>
</evidence>
<dbReference type="Pfam" id="PF09184">
    <property type="entry name" value="PPP4R2"/>
    <property type="match status" value="1"/>
</dbReference>
<gene>
    <name evidence="3" type="ORF">AAF712_001330</name>
</gene>
<feature type="region of interest" description="Disordered" evidence="2">
    <location>
        <begin position="245"/>
        <end position="266"/>
    </location>
</feature>
<evidence type="ECO:0000313" key="4">
    <source>
        <dbReference type="Proteomes" id="UP001437256"/>
    </source>
</evidence>
<evidence type="ECO:0000313" key="3">
    <source>
        <dbReference type="EMBL" id="KAL0071473.1"/>
    </source>
</evidence>
<name>A0ABR3ACM8_9AGAR</name>
<proteinExistence type="inferred from homology"/>
<keyword evidence="4" id="KW-1185">Reference proteome</keyword>
<sequence>MPGSNRNSPGTDAFQWSPGKDSFFTRFLLVLNVSFMSLQLTEYNDILGSIASTDTVDVEWDKLREIIKHKVTEVPVFSWVSRKFLIKVNLQNISLFQDNKDPPPHPPAFMPTVLQNGGLKLPPFPPRHQSTLASFEIPVNYMNDEQTTQMKQYIFDQLDQFESNPPFTIQRVCELCVDPKKHYKVIGKYLRAVEKALLVTSTWDSFPPLKDSDLTNPTRSMTVSVSDTQSMPATPLFSPIPFLHTDARSKSRSPPPSPLALTPAVAPEPLETKALGLGLVDELDAPGPGHMSEHPTALTSVTSVEEGKQGTPIIQSLESRFVKAEDAAESEDTMAVDENKENTRT</sequence>
<evidence type="ECO:0008006" key="5">
    <source>
        <dbReference type="Google" id="ProtNLM"/>
    </source>
</evidence>